<dbReference type="Proteomes" id="UP000316495">
    <property type="component" value="Unassembled WGS sequence"/>
</dbReference>
<reference evidence="1 2" key="1">
    <citation type="submission" date="2017-07" db="EMBL/GenBank/DDBJ databases">
        <title>Mechanisms for carbon and nitrogen cycling indicate functional differentiation within the Candidate Phyla Radiation.</title>
        <authorList>
            <person name="Danczak R.E."/>
            <person name="Johnston M.D."/>
            <person name="Kenah C."/>
            <person name="Slattery M."/>
            <person name="Wrighton K.C."/>
            <person name="Wilkins M.J."/>
        </authorList>
    </citation>
    <scope>NUCLEOTIDE SEQUENCE [LARGE SCALE GENOMIC DNA]</scope>
    <source>
        <strain evidence="1">Athens1014_28</strain>
    </source>
</reference>
<accession>A0A554LR19</accession>
<organism evidence="1 2">
    <name type="scientific">Candidatus Berkelbacteria bacterium Athens1014_28</name>
    <dbReference type="NCBI Taxonomy" id="2017145"/>
    <lineage>
        <taxon>Bacteria</taxon>
        <taxon>Candidatus Berkelbacteria</taxon>
    </lineage>
</organism>
<evidence type="ECO:0000313" key="2">
    <source>
        <dbReference type="Proteomes" id="UP000316495"/>
    </source>
</evidence>
<protein>
    <submittedName>
        <fullName evidence="1">Uncharacterized protein</fullName>
    </submittedName>
</protein>
<proteinExistence type="predicted"/>
<evidence type="ECO:0000313" key="1">
    <source>
        <dbReference type="EMBL" id="TSC95310.1"/>
    </source>
</evidence>
<gene>
    <name evidence="1" type="ORF">Athens101428_38</name>
</gene>
<name>A0A554LR19_9BACT</name>
<sequence length="257" mass="30090">MEEFDKKIYNRRAMSSEKASEVKREGHAAESEFAKIIDGKIYSSGRKKDVVDKKGDLHSVKSGDQKWQIFLFGGARFQKEIDFQASDLLLECIKCFPIKREDYLKNKVIFKKRLSKKMNALKKYLCSGRNKLIFFKKSFLNNGEVDYITVKEGRIFHVFDGEEVINLLDHATEVVNSTARRIDQFDNQKVVFKLKGAETLGEVEMRNDSDIHYRELKFWVSRPKMLSLLIENIFPLKKCFNNRIFVYGKATKKFKEL</sequence>
<comment type="caution">
    <text evidence="1">The sequence shown here is derived from an EMBL/GenBank/DDBJ whole genome shotgun (WGS) entry which is preliminary data.</text>
</comment>
<dbReference type="EMBL" id="VMGN01000001">
    <property type="protein sequence ID" value="TSC95310.1"/>
    <property type="molecule type" value="Genomic_DNA"/>
</dbReference>
<dbReference type="AlphaFoldDB" id="A0A554LR19"/>